<dbReference type="EMBL" id="KB095811">
    <property type="protein sequence ID" value="ESO13057.1"/>
    <property type="molecule type" value="Genomic_DNA"/>
</dbReference>
<keyword evidence="1" id="KW-0677">Repeat</keyword>
<evidence type="ECO:0000313" key="3">
    <source>
        <dbReference type="EMBL" id="ESO13057.1"/>
    </source>
</evidence>
<dbReference type="HOGENOM" id="CLU_635060_0_0_1"/>
<dbReference type="PANTHER" id="PTHR23084:SF263">
    <property type="entry name" value="MORN REPEAT-CONTAINING PROTEIN 1"/>
    <property type="match status" value="1"/>
</dbReference>
<evidence type="ECO:0000313" key="4">
    <source>
        <dbReference type="EnsemblMetazoa" id="HelroP188091"/>
    </source>
</evidence>
<dbReference type="KEGG" id="hro:HELRODRAFT_188091"/>
<feature type="compositionally biased region" description="Low complexity" evidence="2">
    <location>
        <begin position="241"/>
        <end position="257"/>
    </location>
</feature>
<dbReference type="Proteomes" id="UP000015101">
    <property type="component" value="Unassembled WGS sequence"/>
</dbReference>
<reference evidence="3 5" key="2">
    <citation type="journal article" date="2013" name="Nature">
        <title>Insights into bilaterian evolution from three spiralian genomes.</title>
        <authorList>
            <person name="Simakov O."/>
            <person name="Marletaz F."/>
            <person name="Cho S.J."/>
            <person name="Edsinger-Gonzales E."/>
            <person name="Havlak P."/>
            <person name="Hellsten U."/>
            <person name="Kuo D.H."/>
            <person name="Larsson T."/>
            <person name="Lv J."/>
            <person name="Arendt D."/>
            <person name="Savage R."/>
            <person name="Osoegawa K."/>
            <person name="de Jong P."/>
            <person name="Grimwood J."/>
            <person name="Chapman J.A."/>
            <person name="Shapiro H."/>
            <person name="Aerts A."/>
            <person name="Otillar R.P."/>
            <person name="Terry A.Y."/>
            <person name="Boore J.L."/>
            <person name="Grigoriev I.V."/>
            <person name="Lindberg D.R."/>
            <person name="Seaver E.C."/>
            <person name="Weisblat D.A."/>
            <person name="Putnam N.H."/>
            <person name="Rokhsar D.S."/>
        </authorList>
    </citation>
    <scope>NUCLEOTIDE SEQUENCE</scope>
</reference>
<dbReference type="OMA" id="ANTQIAM"/>
<dbReference type="Pfam" id="PF02493">
    <property type="entry name" value="MORN"/>
    <property type="match status" value="6"/>
</dbReference>
<dbReference type="SUPFAM" id="SSF82185">
    <property type="entry name" value="Histone H3 K4-specific methyltransferase SET7/9 N-terminal domain"/>
    <property type="match status" value="1"/>
</dbReference>
<reference evidence="5" key="1">
    <citation type="submission" date="2012-12" db="EMBL/GenBank/DDBJ databases">
        <authorList>
            <person name="Hellsten U."/>
            <person name="Grimwood J."/>
            <person name="Chapman J.A."/>
            <person name="Shapiro H."/>
            <person name="Aerts A."/>
            <person name="Otillar R.P."/>
            <person name="Terry A.Y."/>
            <person name="Boore J.L."/>
            <person name="Simakov O."/>
            <person name="Marletaz F."/>
            <person name="Cho S.-J."/>
            <person name="Edsinger-Gonzales E."/>
            <person name="Havlak P."/>
            <person name="Kuo D.-H."/>
            <person name="Larsson T."/>
            <person name="Lv J."/>
            <person name="Arendt D."/>
            <person name="Savage R."/>
            <person name="Osoegawa K."/>
            <person name="de Jong P."/>
            <person name="Lindberg D.R."/>
            <person name="Seaver E.C."/>
            <person name="Weisblat D.A."/>
            <person name="Putnam N.H."/>
            <person name="Grigoriev I.V."/>
            <person name="Rokhsar D.S."/>
        </authorList>
    </citation>
    <scope>NUCLEOTIDE SEQUENCE</scope>
</reference>
<dbReference type="InterPro" id="IPR003409">
    <property type="entry name" value="MORN"/>
</dbReference>
<evidence type="ECO:0000256" key="1">
    <source>
        <dbReference type="ARBA" id="ARBA00022737"/>
    </source>
</evidence>
<feature type="compositionally biased region" description="Basic and acidic residues" evidence="2">
    <location>
        <begin position="227"/>
        <end position="240"/>
    </location>
</feature>
<dbReference type="EnsemblMetazoa" id="HelroT188091">
    <property type="protein sequence ID" value="HelroP188091"/>
    <property type="gene ID" value="HelroG188091"/>
</dbReference>
<dbReference type="STRING" id="6412.T1FPM2"/>
<dbReference type="GO" id="GO:0035082">
    <property type="term" value="P:axoneme assembly"/>
    <property type="evidence" value="ECO:0000318"/>
    <property type="project" value="GO_Central"/>
</dbReference>
<feature type="region of interest" description="Disordered" evidence="2">
    <location>
        <begin position="304"/>
        <end position="330"/>
    </location>
</feature>
<gene>
    <name evidence="4" type="primary">20210769</name>
    <name evidence="3" type="ORF">HELRODRAFT_188091</name>
</gene>
<accession>T1FPM2</accession>
<sequence>MEVGYKYEGEYNEHYQRHGMGKAEFPNGDKYEGQGSYQNGKRNGFGKYTFSNGASYNGEWKDGKKHGLGIFMYPDGSKYDGVWHEDMRQGYGKYFYSNGDYYEGEWLNHLRHGRGKYAYASSNLLFTGIWFEGKRTGEGVVTRIGDDSCIDAGASEKLSKASTAKDDKNDEEAAFYQFDDFHAKAQIAAKLSVAEEKQVEGAVEAAPTEEAGHVASHVSVEGLTTVESKKSDVNVEKVEPVEPTETTAEPVEPTEQPLPAVASATAEEATKSEKVEVAADEQKVISEAVVTEVEKDKEVVETVQEESKVEVKEEVAEEKKDEPKEEVPVVAEAQAPIVEIPPAEDIEKVPATSVEPVMLVEQTIEAQPPPADLSTVTQAPHPIPMNEPSGEKNAETTAEPVQAVLPPADDGKPAVDIPAAENVEEQAAGAAN</sequence>
<dbReference type="GO" id="GO:0007286">
    <property type="term" value="P:spermatid development"/>
    <property type="evidence" value="ECO:0000318"/>
    <property type="project" value="GO_Central"/>
</dbReference>
<feature type="region of interest" description="Disordered" evidence="2">
    <location>
        <begin position="365"/>
        <end position="432"/>
    </location>
</feature>
<feature type="region of interest" description="Disordered" evidence="2">
    <location>
        <begin position="202"/>
        <end position="257"/>
    </location>
</feature>
<evidence type="ECO:0000313" key="5">
    <source>
        <dbReference type="Proteomes" id="UP000015101"/>
    </source>
</evidence>
<keyword evidence="5" id="KW-1185">Reference proteome</keyword>
<dbReference type="Gene3D" id="2.20.110.10">
    <property type="entry name" value="Histone H3 K4-specific methyltransferase SET7/9 N-terminal domain"/>
    <property type="match status" value="2"/>
</dbReference>
<dbReference type="EMBL" id="AMQM01000291">
    <property type="status" value="NOT_ANNOTATED_CDS"/>
    <property type="molecule type" value="Genomic_DNA"/>
</dbReference>
<proteinExistence type="predicted"/>
<dbReference type="InParanoid" id="T1FPM2"/>
<dbReference type="eggNOG" id="KOG0231">
    <property type="taxonomic scope" value="Eukaryota"/>
</dbReference>
<reference evidence="4" key="3">
    <citation type="submission" date="2015-06" db="UniProtKB">
        <authorList>
            <consortium name="EnsemblMetazoa"/>
        </authorList>
    </citation>
    <scope>IDENTIFICATION</scope>
</reference>
<organism evidence="4 5">
    <name type="scientific">Helobdella robusta</name>
    <name type="common">Californian leech</name>
    <dbReference type="NCBI Taxonomy" id="6412"/>
    <lineage>
        <taxon>Eukaryota</taxon>
        <taxon>Metazoa</taxon>
        <taxon>Spiralia</taxon>
        <taxon>Lophotrochozoa</taxon>
        <taxon>Annelida</taxon>
        <taxon>Clitellata</taxon>
        <taxon>Hirudinea</taxon>
        <taxon>Rhynchobdellida</taxon>
        <taxon>Glossiphoniidae</taxon>
        <taxon>Helobdella</taxon>
    </lineage>
</organism>
<protein>
    <submittedName>
        <fullName evidence="3 4">Uncharacterized protein</fullName>
    </submittedName>
</protein>
<feature type="compositionally biased region" description="Basic and acidic residues" evidence="2">
    <location>
        <begin position="304"/>
        <end position="327"/>
    </location>
</feature>
<dbReference type="CTD" id="20210769"/>
<dbReference type="AlphaFoldDB" id="T1FPM2"/>
<evidence type="ECO:0000256" key="2">
    <source>
        <dbReference type="SAM" id="MobiDB-lite"/>
    </source>
</evidence>
<dbReference type="RefSeq" id="XP_009009777.1">
    <property type="nucleotide sequence ID" value="XM_009011529.1"/>
</dbReference>
<dbReference type="GO" id="GO:0031514">
    <property type="term" value="C:motile cilium"/>
    <property type="evidence" value="ECO:0000318"/>
    <property type="project" value="GO_Central"/>
</dbReference>
<dbReference type="GO" id="GO:0005634">
    <property type="term" value="C:nucleus"/>
    <property type="evidence" value="ECO:0000318"/>
    <property type="project" value="GO_Central"/>
</dbReference>
<dbReference type="GeneID" id="20210769"/>
<dbReference type="SMART" id="SM00698">
    <property type="entry name" value="MORN"/>
    <property type="match status" value="6"/>
</dbReference>
<dbReference type="PANTHER" id="PTHR23084">
    <property type="entry name" value="PHOSPHATIDYLINOSITOL-4-PHOSPHATE 5-KINASE RELATED"/>
    <property type="match status" value="1"/>
</dbReference>
<dbReference type="OrthoDB" id="423343at2759"/>
<name>T1FPM2_HELRO</name>